<evidence type="ECO:0000313" key="2">
    <source>
        <dbReference type="Proteomes" id="UP000012024"/>
    </source>
</evidence>
<dbReference type="Proteomes" id="UP000012024">
    <property type="component" value="Unassembled WGS sequence"/>
</dbReference>
<proteinExistence type="predicted"/>
<accession>M7MG44</accession>
<comment type="caution">
    <text evidence="1">The sequence shown here is derived from an EMBL/GenBank/DDBJ whole genome shotgun (WGS) entry which is preliminary data.</text>
</comment>
<sequence>MNLVLVMHVASVFFEGFAREHQRRSANFNSNVMNSHEVFASTPEFV</sequence>
<keyword evidence="2" id="KW-1185">Reference proteome</keyword>
<name>M7MG44_9FLAO</name>
<protein>
    <submittedName>
        <fullName evidence="1">Uncharacterized protein</fullName>
    </submittedName>
</protein>
<dbReference type="EMBL" id="ANLA01000009">
    <property type="protein sequence ID" value="EMQ95207.1"/>
    <property type="molecule type" value="Genomic_DNA"/>
</dbReference>
<dbReference type="AlphaFoldDB" id="M7MG44"/>
<evidence type="ECO:0000313" key="1">
    <source>
        <dbReference type="EMBL" id="EMQ95207.1"/>
    </source>
</evidence>
<reference evidence="1 2" key="1">
    <citation type="submission" date="2012-12" db="EMBL/GenBank/DDBJ databases">
        <title>Genome assembly of Formosa sp. AK20.</title>
        <authorList>
            <person name="Kumar R."/>
            <person name="Khatri I."/>
            <person name="Vaidya B."/>
            <person name="Subramanian S."/>
            <person name="Pinnaka A."/>
        </authorList>
    </citation>
    <scope>NUCLEOTIDE SEQUENCE [LARGE SCALE GENOMIC DNA]</scope>
    <source>
        <strain evidence="1 2">AK20</strain>
    </source>
</reference>
<organism evidence="1 2">
    <name type="scientific">Xanthomarina gelatinilytica</name>
    <dbReference type="NCBI Taxonomy" id="1137281"/>
    <lineage>
        <taxon>Bacteria</taxon>
        <taxon>Pseudomonadati</taxon>
        <taxon>Bacteroidota</taxon>
        <taxon>Flavobacteriia</taxon>
        <taxon>Flavobacteriales</taxon>
        <taxon>Flavobacteriaceae</taxon>
        <taxon>Xanthomarina</taxon>
    </lineage>
</organism>
<gene>
    <name evidence="1" type="ORF">D778_02728</name>
</gene>